<dbReference type="PANTHER" id="PTHR42866">
    <property type="entry name" value="3-DEOXY-MANNO-OCTULOSONATE CYTIDYLYLTRANSFERASE"/>
    <property type="match status" value="1"/>
</dbReference>
<evidence type="ECO:0000313" key="1">
    <source>
        <dbReference type="EMBL" id="PIR83409.1"/>
    </source>
</evidence>
<dbReference type="Pfam" id="PF02348">
    <property type="entry name" value="CTP_transf_3"/>
    <property type="match status" value="1"/>
</dbReference>
<dbReference type="AlphaFoldDB" id="A0A2H0UAH5"/>
<reference evidence="2" key="1">
    <citation type="submission" date="2017-09" db="EMBL/GenBank/DDBJ databases">
        <title>Depth-based differentiation of microbial function through sediment-hosted aquifers and enrichment of novel symbionts in the deep terrestrial subsurface.</title>
        <authorList>
            <person name="Probst A.J."/>
            <person name="Ladd B."/>
            <person name="Jarett J.K."/>
            <person name="Geller-Mcgrath D.E."/>
            <person name="Sieber C.M.K."/>
            <person name="Emerson J.B."/>
            <person name="Anantharaman K."/>
            <person name="Thomas B.C."/>
            <person name="Malmstrom R."/>
            <person name="Stieglmeier M."/>
            <person name="Klingl A."/>
            <person name="Woyke T."/>
            <person name="Ryan C.M."/>
            <person name="Banfield J.F."/>
        </authorList>
    </citation>
    <scope>NUCLEOTIDE SEQUENCE [LARGE SCALE GENOMIC DNA]</scope>
</reference>
<dbReference type="InterPro" id="IPR003329">
    <property type="entry name" value="Cytidylyl_trans"/>
</dbReference>
<dbReference type="InterPro" id="IPR029044">
    <property type="entry name" value="Nucleotide-diphossugar_trans"/>
</dbReference>
<comment type="caution">
    <text evidence="1">The sequence shown here is derived from an EMBL/GenBank/DDBJ whole genome shotgun (WGS) entry which is preliminary data.</text>
</comment>
<proteinExistence type="predicted"/>
<organism evidence="1 2">
    <name type="scientific">Candidatus Kaiserbacteria bacterium CG10_big_fil_rev_8_21_14_0_10_56_12</name>
    <dbReference type="NCBI Taxonomy" id="1974611"/>
    <lineage>
        <taxon>Bacteria</taxon>
        <taxon>Candidatus Kaiseribacteriota</taxon>
    </lineage>
</organism>
<protein>
    <submittedName>
        <fullName evidence="1">Spore coat protein</fullName>
    </submittedName>
</protein>
<dbReference type="SUPFAM" id="SSF53448">
    <property type="entry name" value="Nucleotide-diphospho-sugar transferases"/>
    <property type="match status" value="1"/>
</dbReference>
<dbReference type="Gene3D" id="3.90.550.10">
    <property type="entry name" value="Spore Coat Polysaccharide Biosynthesis Protein SpsA, Chain A"/>
    <property type="match status" value="1"/>
</dbReference>
<dbReference type="CDD" id="cd02518">
    <property type="entry name" value="GT2_SpsF"/>
    <property type="match status" value="1"/>
</dbReference>
<keyword evidence="1" id="KW-0946">Virion</keyword>
<name>A0A2H0UAH5_9BACT</name>
<keyword evidence="1" id="KW-0167">Capsid protein</keyword>
<dbReference type="PANTHER" id="PTHR42866:SF1">
    <property type="entry name" value="SPORE COAT POLYSACCHARIDE BIOSYNTHESIS PROTEIN SPSF"/>
    <property type="match status" value="1"/>
</dbReference>
<dbReference type="EMBL" id="PFBL01000004">
    <property type="protein sequence ID" value="PIR83409.1"/>
    <property type="molecule type" value="Genomic_DNA"/>
</dbReference>
<gene>
    <name evidence="1" type="ORF">COU19_00410</name>
</gene>
<dbReference type="GO" id="GO:0005829">
    <property type="term" value="C:cytosol"/>
    <property type="evidence" value="ECO:0007669"/>
    <property type="project" value="TreeGrafter"/>
</dbReference>
<accession>A0A2H0UAH5</accession>
<dbReference type="Proteomes" id="UP000230179">
    <property type="component" value="Unassembled WGS sequence"/>
</dbReference>
<sequence length="266" mass="29501">MRTIGIIQARTGSTRLPGKVLKPILGQPMLALMLERVKRAQTLDRIVVATSTNEGDDAVVALATQCGVGSFRGSEADVLDRCYRAAKDAGATADTVTVFLTGDCPLHDHAVIDEAVRHFIDAHDRYALSGTPSNYPEGLDTDIFTFAALEEAWQKATLHSEHEHMSQYLKNHPERFHLLPWTVGTRDDAHMHWSVDTQADFDFVTKVFEALYDTNPGFSKDAILSLVARQPELLEINKGGTGYEGLAKSLKRDEELKRQSHESLDQ</sequence>
<evidence type="ECO:0000313" key="2">
    <source>
        <dbReference type="Proteomes" id="UP000230179"/>
    </source>
</evidence>